<proteinExistence type="predicted"/>
<dbReference type="AlphaFoldDB" id="J9FBH6"/>
<sequence>MLPHHCRWSSRFLYIFHWKLHRILVEILLFGAGCEKIHGAWY</sequence>
<evidence type="ECO:0000313" key="1">
    <source>
        <dbReference type="EMBL" id="EJW92251.1"/>
    </source>
</evidence>
<protein>
    <submittedName>
        <fullName evidence="1">Uncharacterized protein</fullName>
    </submittedName>
</protein>
<dbReference type="EMBL" id="AMCI01007663">
    <property type="protein sequence ID" value="EJW92251.1"/>
    <property type="molecule type" value="Genomic_DNA"/>
</dbReference>
<name>J9FBH6_9ZZZZ</name>
<organism evidence="1">
    <name type="scientific">gut metagenome</name>
    <dbReference type="NCBI Taxonomy" id="749906"/>
    <lineage>
        <taxon>unclassified sequences</taxon>
        <taxon>metagenomes</taxon>
        <taxon>organismal metagenomes</taxon>
    </lineage>
</organism>
<accession>J9FBH6</accession>
<gene>
    <name evidence="1" type="ORF">EVA_19642</name>
</gene>
<reference evidence="1" key="1">
    <citation type="journal article" date="2012" name="PLoS ONE">
        <title>Gene sets for utilization of primary and secondary nutrition supplies in the distal gut of endangered iberian lynx.</title>
        <authorList>
            <person name="Alcaide M."/>
            <person name="Messina E."/>
            <person name="Richter M."/>
            <person name="Bargiela R."/>
            <person name="Peplies J."/>
            <person name="Huws S.A."/>
            <person name="Newbold C.J."/>
            <person name="Golyshin P.N."/>
            <person name="Simon M.A."/>
            <person name="Lopez G."/>
            <person name="Yakimov M.M."/>
            <person name="Ferrer M."/>
        </authorList>
    </citation>
    <scope>NUCLEOTIDE SEQUENCE</scope>
</reference>
<comment type="caution">
    <text evidence="1">The sequence shown here is derived from an EMBL/GenBank/DDBJ whole genome shotgun (WGS) entry which is preliminary data.</text>
</comment>